<dbReference type="PANTHER" id="PTHR11786">
    <property type="entry name" value="N-HYDROXYARYLAMINE O-ACETYLTRANSFERASE"/>
    <property type="match status" value="1"/>
</dbReference>
<evidence type="ECO:0000313" key="3">
    <source>
        <dbReference type="EMBL" id="MFC7442804.1"/>
    </source>
</evidence>
<proteinExistence type="inferred from homology"/>
<dbReference type="SUPFAM" id="SSF54001">
    <property type="entry name" value="Cysteine proteinases"/>
    <property type="match status" value="1"/>
</dbReference>
<dbReference type="InterPro" id="IPR038765">
    <property type="entry name" value="Papain-like_cys_pep_sf"/>
</dbReference>
<sequence>MEAHAYLERIGVGKAGLPIDASGLALLQAQHLLTVPFENLDIHWGCPIRLELSQLYRKVVINRRGGFCFELNGLFAWLLQELGFRVTLLAASVFKPDGTLPPRPDHLTLLVSLDQPYLVDVGFGDSFRQPLPLTGEERRDVSGTYRIVKQEEGRFLLQHKGEGGWKAKFLFTLAPRVLSDFTEVCEELQTSPDSIFKQKRICTIATVNGRVTLSDECLAVTEEGIKRKKLLTSERERTQLLYRHFGLVCPNDEKNDKTGS</sequence>
<gene>
    <name evidence="3" type="ORF">ACFQNG_17160</name>
</gene>
<reference evidence="4" key="1">
    <citation type="journal article" date="2019" name="Int. J. Syst. Evol. Microbiol.">
        <title>The Global Catalogue of Microorganisms (GCM) 10K type strain sequencing project: providing services to taxonomists for standard genome sequencing and annotation.</title>
        <authorList>
            <consortium name="The Broad Institute Genomics Platform"/>
            <consortium name="The Broad Institute Genome Sequencing Center for Infectious Disease"/>
            <person name="Wu L."/>
            <person name="Ma J."/>
        </authorList>
    </citation>
    <scope>NUCLEOTIDE SEQUENCE [LARGE SCALE GENOMIC DNA]</scope>
    <source>
        <strain evidence="4">CGMCC 1.12942</strain>
    </source>
</reference>
<protein>
    <submittedName>
        <fullName evidence="3">Arylamine N-acetyltransferase</fullName>
    </submittedName>
</protein>
<keyword evidence="4" id="KW-1185">Reference proteome</keyword>
<dbReference type="Proteomes" id="UP001596500">
    <property type="component" value="Unassembled WGS sequence"/>
</dbReference>
<accession>A0ABW2RP26</accession>
<comment type="similarity">
    <text evidence="1 2">Belongs to the arylamine N-acetyltransferase family.</text>
</comment>
<dbReference type="PANTHER" id="PTHR11786:SF0">
    <property type="entry name" value="ARYLAMINE N-ACETYLTRANSFERASE 4-RELATED"/>
    <property type="match status" value="1"/>
</dbReference>
<dbReference type="InterPro" id="IPR053710">
    <property type="entry name" value="Arylamine_NAT_domain_sf"/>
</dbReference>
<evidence type="ECO:0000256" key="2">
    <source>
        <dbReference type="RuleBase" id="RU003452"/>
    </source>
</evidence>
<evidence type="ECO:0000313" key="4">
    <source>
        <dbReference type="Proteomes" id="UP001596500"/>
    </source>
</evidence>
<dbReference type="InterPro" id="IPR001447">
    <property type="entry name" value="Arylamine_N-AcTrfase"/>
</dbReference>
<comment type="caution">
    <text evidence="3">The sequence shown here is derived from an EMBL/GenBank/DDBJ whole genome shotgun (WGS) entry which is preliminary data.</text>
</comment>
<name>A0ABW2RP26_9BACL</name>
<organism evidence="3 4">
    <name type="scientific">Laceyella putida</name>
    <dbReference type="NCBI Taxonomy" id="110101"/>
    <lineage>
        <taxon>Bacteria</taxon>
        <taxon>Bacillati</taxon>
        <taxon>Bacillota</taxon>
        <taxon>Bacilli</taxon>
        <taxon>Bacillales</taxon>
        <taxon>Thermoactinomycetaceae</taxon>
        <taxon>Laceyella</taxon>
    </lineage>
</organism>
<dbReference type="Pfam" id="PF00797">
    <property type="entry name" value="Acetyltransf_2"/>
    <property type="match status" value="1"/>
</dbReference>
<dbReference type="PRINTS" id="PR01543">
    <property type="entry name" value="ANATRNSFRASE"/>
</dbReference>
<dbReference type="EMBL" id="JBHTBW010000062">
    <property type="protein sequence ID" value="MFC7442804.1"/>
    <property type="molecule type" value="Genomic_DNA"/>
</dbReference>
<evidence type="ECO:0000256" key="1">
    <source>
        <dbReference type="ARBA" id="ARBA00006547"/>
    </source>
</evidence>
<dbReference type="RefSeq" id="WP_379867118.1">
    <property type="nucleotide sequence ID" value="NZ_JBHTBW010000062.1"/>
</dbReference>
<dbReference type="Gene3D" id="3.30.2140.20">
    <property type="match status" value="1"/>
</dbReference>